<dbReference type="InterPro" id="IPR004839">
    <property type="entry name" value="Aminotransferase_I/II_large"/>
</dbReference>
<name>A0A7X0HAK1_9BACT</name>
<dbReference type="Proteomes" id="UP000541810">
    <property type="component" value="Unassembled WGS sequence"/>
</dbReference>
<evidence type="ECO:0000256" key="1">
    <source>
        <dbReference type="ARBA" id="ARBA00001933"/>
    </source>
</evidence>
<comment type="cofactor">
    <cofactor evidence="1">
        <name>pyridoxal 5'-phosphate</name>
        <dbReference type="ChEBI" id="CHEBI:597326"/>
    </cofactor>
</comment>
<dbReference type="RefSeq" id="WP_184678668.1">
    <property type="nucleotide sequence ID" value="NZ_JACHGY010000001.1"/>
</dbReference>
<protein>
    <submittedName>
        <fullName evidence="5">8-amino-7-oxononanoate synthase</fullName>
        <ecNumber evidence="5">2.3.1.47</ecNumber>
    </submittedName>
</protein>
<keyword evidence="3" id="KW-0663">Pyridoxal phosphate</keyword>
<dbReference type="GO" id="GO:0030170">
    <property type="term" value="F:pyridoxal phosphate binding"/>
    <property type="evidence" value="ECO:0007669"/>
    <property type="project" value="InterPro"/>
</dbReference>
<gene>
    <name evidence="5" type="ORF">HNQ40_002987</name>
</gene>
<dbReference type="Gene3D" id="3.90.1150.10">
    <property type="entry name" value="Aspartate Aminotransferase, domain 1"/>
    <property type="match status" value="1"/>
</dbReference>
<sequence length="410" mass="43721">MTAPDAQGVSPRNAAENLRRRLQADLANLESNSLRRELRALPSAGKRVLWRGKTMLNLAGNDYLALADHPHLKAAAKQAIEQHGVGSGASRLVAGHLDIHEQTEASFAAFKHAEAALIFPTGYTANLAVLTALPQPGDLICQDKLNHASLIDAAKYSAAEVRTYPHSHGPPDHRKLARLLERHLAESPEATRWIVTDSVFSMDGDTADLPGLCELAQRYDALVVIDEAHGTGVLGETGSGLAEQLGVSEHILITISTASKAMGSLGGIVTGDRAVIETLINRARPLIYSTAVPPAQAASIGAAMQVIADEPDLRLRLHELSQALRDRLSELGWPSLQQAIPTPIVPLMTGEIDAALALQQRLEQHGVLAVAIRPPTVAPGQTRVRLSLRADLTDEDLAAVVAAVGPSMHY</sequence>
<dbReference type="InterPro" id="IPR050087">
    <property type="entry name" value="AON_synthase_class-II"/>
</dbReference>
<dbReference type="CDD" id="cd06454">
    <property type="entry name" value="KBL_like"/>
    <property type="match status" value="1"/>
</dbReference>
<dbReference type="PANTHER" id="PTHR13693">
    <property type="entry name" value="CLASS II AMINOTRANSFERASE/8-AMINO-7-OXONONANOATE SYNTHASE"/>
    <property type="match status" value="1"/>
</dbReference>
<dbReference type="SUPFAM" id="SSF53383">
    <property type="entry name" value="PLP-dependent transferases"/>
    <property type="match status" value="1"/>
</dbReference>
<dbReference type="GO" id="GO:0008710">
    <property type="term" value="F:8-amino-7-oxononanoate synthase activity"/>
    <property type="evidence" value="ECO:0007669"/>
    <property type="project" value="UniProtKB-EC"/>
</dbReference>
<comment type="caution">
    <text evidence="5">The sequence shown here is derived from an EMBL/GenBank/DDBJ whole genome shotgun (WGS) entry which is preliminary data.</text>
</comment>
<dbReference type="GO" id="GO:0009102">
    <property type="term" value="P:biotin biosynthetic process"/>
    <property type="evidence" value="ECO:0007669"/>
    <property type="project" value="TreeGrafter"/>
</dbReference>
<evidence type="ECO:0000256" key="3">
    <source>
        <dbReference type="ARBA" id="ARBA00022898"/>
    </source>
</evidence>
<reference evidence="5 6" key="1">
    <citation type="submission" date="2020-08" db="EMBL/GenBank/DDBJ databases">
        <title>Genomic Encyclopedia of Type Strains, Phase IV (KMG-IV): sequencing the most valuable type-strain genomes for metagenomic binning, comparative biology and taxonomic classification.</title>
        <authorList>
            <person name="Goeker M."/>
        </authorList>
    </citation>
    <scope>NUCLEOTIDE SEQUENCE [LARGE SCALE GENOMIC DNA]</scope>
    <source>
        <strain evidence="5 6">DSM 103725</strain>
    </source>
</reference>
<evidence type="ECO:0000259" key="4">
    <source>
        <dbReference type="Pfam" id="PF00155"/>
    </source>
</evidence>
<proteinExistence type="predicted"/>
<dbReference type="EC" id="2.3.1.47" evidence="5"/>
<organism evidence="5 6">
    <name type="scientific">Algisphaera agarilytica</name>
    <dbReference type="NCBI Taxonomy" id="1385975"/>
    <lineage>
        <taxon>Bacteria</taxon>
        <taxon>Pseudomonadati</taxon>
        <taxon>Planctomycetota</taxon>
        <taxon>Phycisphaerae</taxon>
        <taxon>Phycisphaerales</taxon>
        <taxon>Phycisphaeraceae</taxon>
        <taxon>Algisphaera</taxon>
    </lineage>
</organism>
<keyword evidence="5" id="KW-0012">Acyltransferase</keyword>
<dbReference type="AlphaFoldDB" id="A0A7X0HAK1"/>
<keyword evidence="2 5" id="KW-0808">Transferase</keyword>
<dbReference type="Pfam" id="PF00155">
    <property type="entry name" value="Aminotran_1_2"/>
    <property type="match status" value="1"/>
</dbReference>
<accession>A0A7X0HAK1</accession>
<evidence type="ECO:0000313" key="6">
    <source>
        <dbReference type="Proteomes" id="UP000541810"/>
    </source>
</evidence>
<evidence type="ECO:0000256" key="2">
    <source>
        <dbReference type="ARBA" id="ARBA00022679"/>
    </source>
</evidence>
<dbReference type="Gene3D" id="3.40.640.10">
    <property type="entry name" value="Type I PLP-dependent aspartate aminotransferase-like (Major domain)"/>
    <property type="match status" value="1"/>
</dbReference>
<dbReference type="InterPro" id="IPR015424">
    <property type="entry name" value="PyrdxlP-dep_Trfase"/>
</dbReference>
<keyword evidence="6" id="KW-1185">Reference proteome</keyword>
<evidence type="ECO:0000313" key="5">
    <source>
        <dbReference type="EMBL" id="MBB6431181.1"/>
    </source>
</evidence>
<feature type="domain" description="Aminotransferase class I/classII large" evidence="4">
    <location>
        <begin position="54"/>
        <end position="403"/>
    </location>
</feature>
<dbReference type="InterPro" id="IPR015422">
    <property type="entry name" value="PyrdxlP-dep_Trfase_small"/>
</dbReference>
<dbReference type="PANTHER" id="PTHR13693:SF100">
    <property type="entry name" value="8-AMINO-7-OXONONANOATE SYNTHASE"/>
    <property type="match status" value="1"/>
</dbReference>
<dbReference type="InterPro" id="IPR015421">
    <property type="entry name" value="PyrdxlP-dep_Trfase_major"/>
</dbReference>
<dbReference type="EMBL" id="JACHGY010000001">
    <property type="protein sequence ID" value="MBB6431181.1"/>
    <property type="molecule type" value="Genomic_DNA"/>
</dbReference>